<name>A0A8J4T2E6_CLAMG</name>
<gene>
    <name evidence="1" type="ORF">DAT39_022578</name>
</gene>
<protein>
    <submittedName>
        <fullName evidence="1">Uncharacterized protein</fullName>
    </submittedName>
</protein>
<reference evidence="1" key="1">
    <citation type="submission" date="2020-07" db="EMBL/GenBank/DDBJ databases">
        <title>Clarias magur genome sequencing, assembly and annotation.</title>
        <authorList>
            <person name="Kushwaha B."/>
            <person name="Kumar R."/>
            <person name="Das P."/>
            <person name="Joshi C.G."/>
            <person name="Kumar D."/>
            <person name="Nagpure N.S."/>
            <person name="Pandey M."/>
            <person name="Agarwal S."/>
            <person name="Srivastava S."/>
            <person name="Singh M."/>
            <person name="Sahoo L."/>
            <person name="Jayasankar P."/>
            <person name="Meher P.K."/>
            <person name="Koringa P.G."/>
            <person name="Iquebal M.A."/>
            <person name="Das S.P."/>
            <person name="Bit A."/>
            <person name="Patnaik S."/>
            <person name="Patel N."/>
            <person name="Shah T.M."/>
            <person name="Hinsu A."/>
            <person name="Jena J.K."/>
        </authorList>
    </citation>
    <scope>NUCLEOTIDE SEQUENCE</scope>
    <source>
        <strain evidence="1">CIFAMagur01</strain>
        <tissue evidence="1">Testis</tissue>
    </source>
</reference>
<dbReference type="AlphaFoldDB" id="A0A8J4T2E6"/>
<sequence length="65" mass="7369">VIDLSDSLAHSLSHSLGRIYFEQLLCNLQSCQTQELKVIPELILMSPVVDYGFFEFEAEVDVQIP</sequence>
<feature type="non-terminal residue" evidence="1">
    <location>
        <position position="1"/>
    </location>
</feature>
<keyword evidence="2" id="KW-1185">Reference proteome</keyword>
<dbReference type="Proteomes" id="UP000727407">
    <property type="component" value="Unassembled WGS sequence"/>
</dbReference>
<organism evidence="1 2">
    <name type="scientific">Clarias magur</name>
    <name type="common">Asian catfish</name>
    <name type="synonym">Macropteronotus magur</name>
    <dbReference type="NCBI Taxonomy" id="1594786"/>
    <lineage>
        <taxon>Eukaryota</taxon>
        <taxon>Metazoa</taxon>
        <taxon>Chordata</taxon>
        <taxon>Craniata</taxon>
        <taxon>Vertebrata</taxon>
        <taxon>Euteleostomi</taxon>
        <taxon>Actinopterygii</taxon>
        <taxon>Neopterygii</taxon>
        <taxon>Teleostei</taxon>
        <taxon>Ostariophysi</taxon>
        <taxon>Siluriformes</taxon>
        <taxon>Clariidae</taxon>
        <taxon>Clarias</taxon>
    </lineage>
</organism>
<dbReference type="EMBL" id="QNUK01001197">
    <property type="protein sequence ID" value="KAF5886163.1"/>
    <property type="molecule type" value="Genomic_DNA"/>
</dbReference>
<comment type="caution">
    <text evidence="1">The sequence shown here is derived from an EMBL/GenBank/DDBJ whole genome shotgun (WGS) entry which is preliminary data.</text>
</comment>
<evidence type="ECO:0000313" key="2">
    <source>
        <dbReference type="Proteomes" id="UP000727407"/>
    </source>
</evidence>
<accession>A0A8J4T2E6</accession>
<feature type="non-terminal residue" evidence="1">
    <location>
        <position position="65"/>
    </location>
</feature>
<evidence type="ECO:0000313" key="1">
    <source>
        <dbReference type="EMBL" id="KAF5886163.1"/>
    </source>
</evidence>
<proteinExistence type="predicted"/>